<organism evidence="7 8">
    <name type="scientific">Emydomyces testavorans</name>
    <dbReference type="NCBI Taxonomy" id="2070801"/>
    <lineage>
        <taxon>Eukaryota</taxon>
        <taxon>Fungi</taxon>
        <taxon>Dikarya</taxon>
        <taxon>Ascomycota</taxon>
        <taxon>Pezizomycotina</taxon>
        <taxon>Eurotiomycetes</taxon>
        <taxon>Eurotiomycetidae</taxon>
        <taxon>Onygenales</taxon>
        <taxon>Nannizziopsiaceae</taxon>
        <taxon>Emydomyces</taxon>
    </lineage>
</organism>
<comment type="similarity">
    <text evidence="1">Belongs to the oxygen-dependent FAD-linked oxidoreductase family.</text>
</comment>
<dbReference type="InterPro" id="IPR016169">
    <property type="entry name" value="FAD-bd_PCMH_sub2"/>
</dbReference>
<dbReference type="Proteomes" id="UP001219355">
    <property type="component" value="Chromosome 2"/>
</dbReference>
<dbReference type="InterPro" id="IPR016167">
    <property type="entry name" value="FAD-bd_PCMH_sub1"/>
</dbReference>
<keyword evidence="8" id="KW-1185">Reference proteome</keyword>
<reference evidence="7" key="1">
    <citation type="submission" date="2023-03" db="EMBL/GenBank/DDBJ databases">
        <title>Emydomyces testavorans Genome Sequence.</title>
        <authorList>
            <person name="Hoyer L."/>
        </authorList>
    </citation>
    <scope>NUCLEOTIDE SEQUENCE</scope>
    <source>
        <strain evidence="7">16-2883</strain>
    </source>
</reference>
<dbReference type="AlphaFoldDB" id="A0AAF0ILA7"/>
<protein>
    <recommendedName>
        <fullName evidence="9">FAD-binding PCMH-type domain-containing protein</fullName>
    </recommendedName>
</protein>
<dbReference type="GO" id="GO:0016491">
    <property type="term" value="F:oxidoreductase activity"/>
    <property type="evidence" value="ECO:0007669"/>
    <property type="project" value="UniProtKB-KW"/>
</dbReference>
<evidence type="ECO:0000256" key="3">
    <source>
        <dbReference type="ARBA" id="ARBA00022827"/>
    </source>
</evidence>
<feature type="domain" description="FAD linked oxidase N-terminal" evidence="5">
    <location>
        <begin position="50"/>
        <end position="183"/>
    </location>
</feature>
<proteinExistence type="inferred from homology"/>
<evidence type="ECO:0000259" key="6">
    <source>
        <dbReference type="Pfam" id="PF08031"/>
    </source>
</evidence>
<evidence type="ECO:0000256" key="1">
    <source>
        <dbReference type="ARBA" id="ARBA00005466"/>
    </source>
</evidence>
<gene>
    <name evidence="7" type="ORF">PRK78_004132</name>
</gene>
<dbReference type="InterPro" id="IPR036318">
    <property type="entry name" value="FAD-bd_PCMH-like_sf"/>
</dbReference>
<dbReference type="InterPro" id="IPR050416">
    <property type="entry name" value="FAD-linked_Oxidoreductase"/>
</dbReference>
<dbReference type="InterPro" id="IPR006094">
    <property type="entry name" value="Oxid_FAD_bind_N"/>
</dbReference>
<dbReference type="GO" id="GO:0050660">
    <property type="term" value="F:flavin adenine dinucleotide binding"/>
    <property type="evidence" value="ECO:0007669"/>
    <property type="project" value="InterPro"/>
</dbReference>
<dbReference type="InterPro" id="IPR012951">
    <property type="entry name" value="BBE"/>
</dbReference>
<evidence type="ECO:0000256" key="2">
    <source>
        <dbReference type="ARBA" id="ARBA00022630"/>
    </source>
</evidence>
<keyword evidence="3" id="KW-0274">FAD</keyword>
<evidence type="ECO:0008006" key="9">
    <source>
        <dbReference type="Google" id="ProtNLM"/>
    </source>
</evidence>
<sequence length="476" mass="51811">MESNKTPVTDELVNALRSKLESAEILTPASPHYEDFLKRWSDAAVKRAGMVMLATTAEDISKAVRFAQENNIDVAVRGGGHSVAGASSSDGGLVIDLSRMRNVTVDPTTKRITAQGGALWVDVDIAAAGHKLATVGGTVNHTGIGGLTLGGGYGWLSAKYGLVIDNLISVKMVLADGRIVTTSATEEPDLFWAVRGAGHNFGVAVEFTYQGYDQVNQVYAGSLIFTLEKLEAVIEALTATLRDPDENSGAVCAISKLPNADDINVIVIVFYNGTEDEGKKRFEGLMALYPEVLDAKMIPYSEVNTLMNAAAVHGGRRLFKGLFFSPSLRPEFARTVANIFSQKLKDEPDMDGSALILEYFDMRKTREVKLTDTAFANRGKTLNGVLSVRYENPASDAKLRQWARDLQALFKQELDEAEKDLDTSKEGVPLYINYSEPGDTVVPNVYGINTERLQKLKARYDPSCLFGKMNPIVPAK</sequence>
<evidence type="ECO:0000256" key="4">
    <source>
        <dbReference type="ARBA" id="ARBA00023002"/>
    </source>
</evidence>
<evidence type="ECO:0000313" key="7">
    <source>
        <dbReference type="EMBL" id="WEW58664.1"/>
    </source>
</evidence>
<dbReference type="EMBL" id="CP120628">
    <property type="protein sequence ID" value="WEW58664.1"/>
    <property type="molecule type" value="Genomic_DNA"/>
</dbReference>
<name>A0AAF0ILA7_9EURO</name>
<dbReference type="Gene3D" id="3.30.465.10">
    <property type="match status" value="1"/>
</dbReference>
<evidence type="ECO:0000313" key="8">
    <source>
        <dbReference type="Proteomes" id="UP001219355"/>
    </source>
</evidence>
<dbReference type="Gene3D" id="3.40.462.20">
    <property type="match status" value="1"/>
</dbReference>
<dbReference type="SUPFAM" id="SSF56176">
    <property type="entry name" value="FAD-binding/transporter-associated domain-like"/>
    <property type="match status" value="1"/>
</dbReference>
<dbReference type="PANTHER" id="PTHR42973:SF52">
    <property type="entry name" value="FAD BINDING DOMAIN PROTEIN (AFU_ORTHOLOGUE AFUA_2G00730)"/>
    <property type="match status" value="1"/>
</dbReference>
<feature type="domain" description="Berberine/berberine-like" evidence="6">
    <location>
        <begin position="431"/>
        <end position="467"/>
    </location>
</feature>
<evidence type="ECO:0000259" key="5">
    <source>
        <dbReference type="Pfam" id="PF01565"/>
    </source>
</evidence>
<keyword evidence="4" id="KW-0560">Oxidoreductase</keyword>
<dbReference type="Pfam" id="PF08031">
    <property type="entry name" value="BBE"/>
    <property type="match status" value="1"/>
</dbReference>
<keyword evidence="2" id="KW-0285">Flavoprotein</keyword>
<accession>A0AAF0ILA7</accession>
<dbReference type="PANTHER" id="PTHR42973">
    <property type="entry name" value="BINDING OXIDOREDUCTASE, PUTATIVE (AFU_ORTHOLOGUE AFUA_1G17690)-RELATED"/>
    <property type="match status" value="1"/>
</dbReference>
<dbReference type="Gene3D" id="3.30.43.10">
    <property type="entry name" value="Uridine Diphospho-n-acetylenolpyruvylglucosamine Reductase, domain 2"/>
    <property type="match status" value="1"/>
</dbReference>
<dbReference type="Pfam" id="PF01565">
    <property type="entry name" value="FAD_binding_4"/>
    <property type="match status" value="1"/>
</dbReference>